<evidence type="ECO:0000313" key="3">
    <source>
        <dbReference type="Proteomes" id="UP000226079"/>
    </source>
</evidence>
<gene>
    <name evidence="2" type="ORF">ATK74_0646</name>
</gene>
<feature type="chain" id="PRO_5012247684" evidence="1">
    <location>
        <begin position="33"/>
        <end position="903"/>
    </location>
</feature>
<dbReference type="OrthoDB" id="6646510at2"/>
<dbReference type="RefSeq" id="WP_143483545.1">
    <property type="nucleotide sequence ID" value="NZ_PDJC01000001.1"/>
</dbReference>
<keyword evidence="1" id="KW-0732">Signal</keyword>
<dbReference type="AlphaFoldDB" id="A0A2A9CPV1"/>
<feature type="signal peptide" evidence="1">
    <location>
        <begin position="1"/>
        <end position="32"/>
    </location>
</feature>
<proteinExistence type="predicted"/>
<evidence type="ECO:0000256" key="1">
    <source>
        <dbReference type="SAM" id="SignalP"/>
    </source>
</evidence>
<sequence length="903" mass="95758">MGRVYRSAVGCVLAGVVALSMVITGSASPAVASPVPTGPVRPDGARVGAWTVRNLSGDLWKVSWRSPQRLPITSDRPVIVRDATPIGTPIVADGQVVSTVVRSAKAPDPAKLDVVLSGDRISRRGQDVASIRNTAVNFPAGRLLDFDPATAGAYQTTTSDYTGDPVPVKGFEHPVEFVGHVVEPALSENTGPRGIVLFLHGRHSYCYAEADSESGWPCQAPSKEVPSQLGYDYIQQRLASQGYFTVSIRVNGINAQDDMLSDGGADARALLVRKHLDYWAERATEHHLDLDKVVLVGHSRGGEGVARAALQVPLSAPYRVVGAVLLAPTDFSGQAVPYVPTLTVLPYCDGDVYDLQGQRFTDGARDLVSDDTALHSSVMVMGANHNYFNSEWTPGSTAPSWDDWSGDENAVCGEKHPQRLSAPAQRSVGLAYVAGAVQLFTGTDTRNLALLDGERVRVASTGSAVVLSESVGGGRDVRVPGVDTGTTDGTMDADFCRAVSDGNGGHSVCGRGARLADASPHWPSFGEVLPERQALELAWDATGQSGGMLFDKPLDLTGKTLQLRTIIDPARPSLQFGVRLTDADGASADLVPVGGNEQVAFDPTETIARLWAQTLTVDPSSAGIDLAKVVSVELVSISPKGRVWVLDAAAVPAELPAAPNKRIPLVSLGTATELEGNDPNARTVRVPFTLNEKARQRSSFVVRVASYDELQRSDLITVNLAPGQTKGSIPVDVAGNGLPSLDGVSGFSLTGWGVRGVMTDSYLGQLDIKDDDPLPKVSLRVARKTVREGKNATWAFTLSEPFSVDTSVIVEVVRGPKKVRALTGADVTKSWRRAHGVGSTSKPLYKQGLWISGDLAAGSTKLTVSVPIAKDGRKEPREQLTLRFSLPEAGVSLTQTVYVAASR</sequence>
<dbReference type="Gene3D" id="3.40.50.1820">
    <property type="entry name" value="alpha/beta hydrolase"/>
    <property type="match status" value="1"/>
</dbReference>
<dbReference type="SUPFAM" id="SSF53474">
    <property type="entry name" value="alpha/beta-Hydrolases"/>
    <property type="match status" value="1"/>
</dbReference>
<name>A0A2A9CPV1_9ACTN</name>
<comment type="caution">
    <text evidence="2">The sequence shown here is derived from an EMBL/GenBank/DDBJ whole genome shotgun (WGS) entry which is preliminary data.</text>
</comment>
<dbReference type="EMBL" id="PDJC01000001">
    <property type="protein sequence ID" value="PFG16115.1"/>
    <property type="molecule type" value="Genomic_DNA"/>
</dbReference>
<organism evidence="2 3">
    <name type="scientific">Propionicimonas paludicola</name>
    <dbReference type="NCBI Taxonomy" id="185243"/>
    <lineage>
        <taxon>Bacteria</taxon>
        <taxon>Bacillati</taxon>
        <taxon>Actinomycetota</taxon>
        <taxon>Actinomycetes</taxon>
        <taxon>Propionibacteriales</taxon>
        <taxon>Nocardioidaceae</taxon>
        <taxon>Propionicimonas</taxon>
    </lineage>
</organism>
<keyword evidence="3" id="KW-1185">Reference proteome</keyword>
<reference evidence="2 3" key="1">
    <citation type="submission" date="2017-10" db="EMBL/GenBank/DDBJ databases">
        <title>Sequencing the genomes of 1000 actinobacteria strains.</title>
        <authorList>
            <person name="Klenk H.-P."/>
        </authorList>
    </citation>
    <scope>NUCLEOTIDE SEQUENCE [LARGE SCALE GENOMIC DNA]</scope>
    <source>
        <strain evidence="2 3">DSM 15597</strain>
    </source>
</reference>
<dbReference type="Proteomes" id="UP000226079">
    <property type="component" value="Unassembled WGS sequence"/>
</dbReference>
<accession>A0A2A9CPV1</accession>
<protein>
    <submittedName>
        <fullName evidence="2">Uncharacterized protein</fullName>
    </submittedName>
</protein>
<dbReference type="InterPro" id="IPR029058">
    <property type="entry name" value="AB_hydrolase_fold"/>
</dbReference>
<evidence type="ECO:0000313" key="2">
    <source>
        <dbReference type="EMBL" id="PFG16115.1"/>
    </source>
</evidence>